<dbReference type="InterPro" id="IPR052562">
    <property type="entry name" value="Ketohexokinase-related"/>
</dbReference>
<evidence type="ECO:0000256" key="2">
    <source>
        <dbReference type="ARBA" id="ARBA00022777"/>
    </source>
</evidence>
<keyword evidence="5" id="KW-1185">Reference proteome</keyword>
<dbReference type="GeneID" id="81372456"/>
<name>A0A9X0B326_9EURO</name>
<evidence type="ECO:0000313" key="4">
    <source>
        <dbReference type="EMBL" id="KAJ5386298.1"/>
    </source>
</evidence>
<proteinExistence type="predicted"/>
<dbReference type="GO" id="GO:0016301">
    <property type="term" value="F:kinase activity"/>
    <property type="evidence" value="ECO:0007669"/>
    <property type="project" value="UniProtKB-KW"/>
</dbReference>
<sequence length="311" mass="34055">MSIVAVGALYVDTILTTPHCPEEDEKLRASHISIRRGGNCPNTLEVLQQLANTASEHLPLNLVTVLPTKSSAICQKITSELEQYVNMQHCIYREEFSEPASSYIIKSQSTGSRTIVNYNELPDLTVDEFIHSASKLAHGTAWFHFEGRTPDVILACICYLQKNFPSVRVSVEVEKPGRVGLQELAKAANVVFYSKSWATVKGYSSAEACLLEQSTQAPNASLLCCTWGKDGACALEPATGKFVHAPAYTEDNFQVIDPIGAGDTFIAGMLYAMNCKEKEWDISQKLKFANRLAGIKVSQEGFSGLGRAILL</sequence>
<organism evidence="4 5">
    <name type="scientific">Penicillium cosmopolitanum</name>
    <dbReference type="NCBI Taxonomy" id="1131564"/>
    <lineage>
        <taxon>Eukaryota</taxon>
        <taxon>Fungi</taxon>
        <taxon>Dikarya</taxon>
        <taxon>Ascomycota</taxon>
        <taxon>Pezizomycotina</taxon>
        <taxon>Eurotiomycetes</taxon>
        <taxon>Eurotiomycetidae</taxon>
        <taxon>Eurotiales</taxon>
        <taxon>Aspergillaceae</taxon>
        <taxon>Penicillium</taxon>
    </lineage>
</organism>
<reference evidence="4" key="1">
    <citation type="submission" date="2022-12" db="EMBL/GenBank/DDBJ databases">
        <authorList>
            <person name="Petersen C."/>
        </authorList>
    </citation>
    <scope>NUCLEOTIDE SEQUENCE</scope>
    <source>
        <strain evidence="4">IBT 29677</strain>
    </source>
</reference>
<dbReference type="InterPro" id="IPR002173">
    <property type="entry name" value="Carboh/pur_kinase_PfkB_CS"/>
</dbReference>
<keyword evidence="1" id="KW-0808">Transferase</keyword>
<dbReference type="PANTHER" id="PTHR42774:SF3">
    <property type="entry name" value="KETOHEXOKINASE"/>
    <property type="match status" value="1"/>
</dbReference>
<evidence type="ECO:0000313" key="5">
    <source>
        <dbReference type="Proteomes" id="UP001147747"/>
    </source>
</evidence>
<keyword evidence="2 4" id="KW-0418">Kinase</keyword>
<dbReference type="Pfam" id="PF00294">
    <property type="entry name" value="PfkB"/>
    <property type="match status" value="1"/>
</dbReference>
<evidence type="ECO:0000256" key="1">
    <source>
        <dbReference type="ARBA" id="ARBA00022679"/>
    </source>
</evidence>
<evidence type="ECO:0000259" key="3">
    <source>
        <dbReference type="Pfam" id="PF00294"/>
    </source>
</evidence>
<dbReference type="Gene3D" id="3.40.1190.20">
    <property type="match status" value="1"/>
</dbReference>
<feature type="domain" description="Carbohydrate kinase PfkB" evidence="3">
    <location>
        <begin position="2"/>
        <end position="301"/>
    </location>
</feature>
<dbReference type="InterPro" id="IPR011611">
    <property type="entry name" value="PfkB_dom"/>
</dbReference>
<gene>
    <name evidence="4" type="ORF">N7509_008839</name>
</gene>
<reference evidence="4" key="2">
    <citation type="journal article" date="2023" name="IMA Fungus">
        <title>Comparative genomic study of the Penicillium genus elucidates a diverse pangenome and 15 lateral gene transfer events.</title>
        <authorList>
            <person name="Petersen C."/>
            <person name="Sorensen T."/>
            <person name="Nielsen M.R."/>
            <person name="Sondergaard T.E."/>
            <person name="Sorensen J.L."/>
            <person name="Fitzpatrick D.A."/>
            <person name="Frisvad J.C."/>
            <person name="Nielsen K.L."/>
        </authorList>
    </citation>
    <scope>NUCLEOTIDE SEQUENCE</scope>
    <source>
        <strain evidence="4">IBT 29677</strain>
    </source>
</reference>
<dbReference type="FunFam" id="3.40.1190.20:FF:000072">
    <property type="entry name" value="AT09463p"/>
    <property type="match status" value="1"/>
</dbReference>
<dbReference type="PANTHER" id="PTHR42774">
    <property type="entry name" value="PHOSPHOTRANSFERASE SYSTEM TRANSPORT PROTEIN"/>
    <property type="match status" value="1"/>
</dbReference>
<dbReference type="Proteomes" id="UP001147747">
    <property type="component" value="Unassembled WGS sequence"/>
</dbReference>
<dbReference type="AlphaFoldDB" id="A0A9X0B326"/>
<dbReference type="SUPFAM" id="SSF53613">
    <property type="entry name" value="Ribokinase-like"/>
    <property type="match status" value="1"/>
</dbReference>
<dbReference type="InterPro" id="IPR029056">
    <property type="entry name" value="Ribokinase-like"/>
</dbReference>
<protein>
    <submittedName>
        <fullName evidence="4">PfkB family kinase</fullName>
    </submittedName>
</protein>
<dbReference type="EMBL" id="JAPZBU010000009">
    <property type="protein sequence ID" value="KAJ5386298.1"/>
    <property type="molecule type" value="Genomic_DNA"/>
</dbReference>
<dbReference type="RefSeq" id="XP_056484096.1">
    <property type="nucleotide sequence ID" value="XM_056633476.1"/>
</dbReference>
<comment type="caution">
    <text evidence="4">The sequence shown here is derived from an EMBL/GenBank/DDBJ whole genome shotgun (WGS) entry which is preliminary data.</text>
</comment>
<dbReference type="OrthoDB" id="204058at2759"/>
<dbReference type="PROSITE" id="PS00584">
    <property type="entry name" value="PFKB_KINASES_2"/>
    <property type="match status" value="1"/>
</dbReference>
<accession>A0A9X0B326</accession>